<feature type="region of interest" description="Disordered" evidence="1">
    <location>
        <begin position="16"/>
        <end position="40"/>
    </location>
</feature>
<feature type="compositionally biased region" description="Polar residues" evidence="1">
    <location>
        <begin position="16"/>
        <end position="28"/>
    </location>
</feature>
<accession>A0ABQ2P7P4</accession>
<proteinExistence type="predicted"/>
<dbReference type="Proteomes" id="UP000637267">
    <property type="component" value="Unassembled WGS sequence"/>
</dbReference>
<reference evidence="3" key="1">
    <citation type="journal article" date="2019" name="Int. J. Syst. Evol. Microbiol.">
        <title>The Global Catalogue of Microorganisms (GCM) 10K type strain sequencing project: providing services to taxonomists for standard genome sequencing and annotation.</title>
        <authorList>
            <consortium name="The Broad Institute Genomics Platform"/>
            <consortium name="The Broad Institute Genome Sequencing Center for Infectious Disease"/>
            <person name="Wu L."/>
            <person name="Ma J."/>
        </authorList>
    </citation>
    <scope>NUCLEOTIDE SEQUENCE [LARGE SCALE GENOMIC DNA]</scope>
    <source>
        <strain evidence="3">CGMCC 1.8859</strain>
    </source>
</reference>
<evidence type="ECO:0000313" key="2">
    <source>
        <dbReference type="EMBL" id="GGP19707.1"/>
    </source>
</evidence>
<gene>
    <name evidence="2" type="ORF">GCM10010970_11950</name>
</gene>
<organism evidence="2 3">
    <name type="scientific">Silvimonas iriomotensis</name>
    <dbReference type="NCBI Taxonomy" id="449662"/>
    <lineage>
        <taxon>Bacteria</taxon>
        <taxon>Pseudomonadati</taxon>
        <taxon>Pseudomonadota</taxon>
        <taxon>Betaproteobacteria</taxon>
        <taxon>Neisseriales</taxon>
        <taxon>Chitinibacteraceae</taxon>
        <taxon>Silvimonas</taxon>
    </lineage>
</organism>
<evidence type="ECO:0000313" key="3">
    <source>
        <dbReference type="Proteomes" id="UP000637267"/>
    </source>
</evidence>
<protein>
    <submittedName>
        <fullName evidence="2">Uncharacterized protein</fullName>
    </submittedName>
</protein>
<sequence length="63" mass="6480">MGTLHPNTCYSTTLKAADKNQQNKSGNAPAQAPGTPVSGPAIRVDKARACNAARPCLSGALTW</sequence>
<evidence type="ECO:0000256" key="1">
    <source>
        <dbReference type="SAM" id="MobiDB-lite"/>
    </source>
</evidence>
<dbReference type="EMBL" id="BMLX01000001">
    <property type="protein sequence ID" value="GGP19707.1"/>
    <property type="molecule type" value="Genomic_DNA"/>
</dbReference>
<keyword evidence="3" id="KW-1185">Reference proteome</keyword>
<comment type="caution">
    <text evidence="2">The sequence shown here is derived from an EMBL/GenBank/DDBJ whole genome shotgun (WGS) entry which is preliminary data.</text>
</comment>
<name>A0ABQ2P7P4_9NEIS</name>